<dbReference type="CDD" id="cd04301">
    <property type="entry name" value="NAT_SF"/>
    <property type="match status" value="1"/>
</dbReference>
<dbReference type="InterPro" id="IPR016181">
    <property type="entry name" value="Acyl_CoA_acyltransferase"/>
</dbReference>
<dbReference type="GO" id="GO:0016747">
    <property type="term" value="F:acyltransferase activity, transferring groups other than amino-acyl groups"/>
    <property type="evidence" value="ECO:0007669"/>
    <property type="project" value="InterPro"/>
</dbReference>
<dbReference type="Pfam" id="PF13508">
    <property type="entry name" value="Acetyltransf_7"/>
    <property type="match status" value="1"/>
</dbReference>
<keyword evidence="3" id="KW-1185">Reference proteome</keyword>
<reference evidence="2 3" key="2">
    <citation type="journal article" date="2013" name="PLoS Genet.">
        <title>Comparative genome structure, secondary metabolite, and effector coding capacity across Cochliobolus pathogens.</title>
        <authorList>
            <person name="Condon B.J."/>
            <person name="Leng Y."/>
            <person name="Wu D."/>
            <person name="Bushley K.E."/>
            <person name="Ohm R.A."/>
            <person name="Otillar R."/>
            <person name="Martin J."/>
            <person name="Schackwitz W."/>
            <person name="Grimwood J."/>
            <person name="MohdZainudin N."/>
            <person name="Xue C."/>
            <person name="Wang R."/>
            <person name="Manning V.A."/>
            <person name="Dhillon B."/>
            <person name="Tu Z.J."/>
            <person name="Steffenson B.J."/>
            <person name="Salamov A."/>
            <person name="Sun H."/>
            <person name="Lowry S."/>
            <person name="LaButti K."/>
            <person name="Han J."/>
            <person name="Copeland A."/>
            <person name="Lindquist E."/>
            <person name="Barry K."/>
            <person name="Schmutz J."/>
            <person name="Baker S.E."/>
            <person name="Ciuffetti L.M."/>
            <person name="Grigoriev I.V."/>
            <person name="Zhong S."/>
            <person name="Turgeon B.G."/>
        </authorList>
    </citation>
    <scope>NUCLEOTIDE SEQUENCE [LARGE SCALE GENOMIC DNA]</scope>
    <source>
        <strain evidence="3">28A</strain>
    </source>
</reference>
<feature type="domain" description="N-acetyltransferase" evidence="1">
    <location>
        <begin position="130"/>
        <end position="265"/>
    </location>
</feature>
<evidence type="ECO:0000259" key="1">
    <source>
        <dbReference type="PROSITE" id="PS51186"/>
    </source>
</evidence>
<dbReference type="PROSITE" id="PS51186">
    <property type="entry name" value="GNAT"/>
    <property type="match status" value="1"/>
</dbReference>
<dbReference type="OrthoDB" id="410198at2759"/>
<organism evidence="2 3">
    <name type="scientific">Exserohilum turcicum (strain 28A)</name>
    <name type="common">Northern leaf blight fungus</name>
    <name type="synonym">Setosphaeria turcica</name>
    <dbReference type="NCBI Taxonomy" id="671987"/>
    <lineage>
        <taxon>Eukaryota</taxon>
        <taxon>Fungi</taxon>
        <taxon>Dikarya</taxon>
        <taxon>Ascomycota</taxon>
        <taxon>Pezizomycotina</taxon>
        <taxon>Dothideomycetes</taxon>
        <taxon>Pleosporomycetidae</taxon>
        <taxon>Pleosporales</taxon>
        <taxon>Pleosporineae</taxon>
        <taxon>Pleosporaceae</taxon>
        <taxon>Exserohilum</taxon>
    </lineage>
</organism>
<dbReference type="PANTHER" id="PTHR42791">
    <property type="entry name" value="GNAT FAMILY ACETYLTRANSFERASE"/>
    <property type="match status" value="1"/>
</dbReference>
<dbReference type="SUPFAM" id="SSF55729">
    <property type="entry name" value="Acyl-CoA N-acyltransferases (Nat)"/>
    <property type="match status" value="1"/>
</dbReference>
<name>R0KGK1_EXST2</name>
<dbReference type="EMBL" id="KB908592">
    <property type="protein sequence ID" value="EOA87137.1"/>
    <property type="molecule type" value="Genomic_DNA"/>
</dbReference>
<evidence type="ECO:0000313" key="3">
    <source>
        <dbReference type="Proteomes" id="UP000016935"/>
    </source>
</evidence>
<dbReference type="eggNOG" id="ENOG502RXZ0">
    <property type="taxonomic scope" value="Eukaryota"/>
</dbReference>
<dbReference type="RefSeq" id="XP_008025065.1">
    <property type="nucleotide sequence ID" value="XM_008026874.1"/>
</dbReference>
<dbReference type="STRING" id="671987.R0KGK1"/>
<dbReference type="GeneID" id="19403548"/>
<reference evidence="2 3" key="1">
    <citation type="journal article" date="2012" name="PLoS Pathog.">
        <title>Diverse lifestyles and strategies of plant pathogenesis encoded in the genomes of eighteen Dothideomycetes fungi.</title>
        <authorList>
            <person name="Ohm R.A."/>
            <person name="Feau N."/>
            <person name="Henrissat B."/>
            <person name="Schoch C.L."/>
            <person name="Horwitz B.A."/>
            <person name="Barry K.W."/>
            <person name="Condon B.J."/>
            <person name="Copeland A.C."/>
            <person name="Dhillon B."/>
            <person name="Glaser F."/>
            <person name="Hesse C.N."/>
            <person name="Kosti I."/>
            <person name="LaButti K."/>
            <person name="Lindquist E.A."/>
            <person name="Lucas S."/>
            <person name="Salamov A.A."/>
            <person name="Bradshaw R.E."/>
            <person name="Ciuffetti L."/>
            <person name="Hamelin R.C."/>
            <person name="Kema G.H.J."/>
            <person name="Lawrence C."/>
            <person name="Scott J.A."/>
            <person name="Spatafora J.W."/>
            <person name="Turgeon B.G."/>
            <person name="de Wit P.J.G.M."/>
            <person name="Zhong S."/>
            <person name="Goodwin S.B."/>
            <person name="Grigoriev I.V."/>
        </authorList>
    </citation>
    <scope>NUCLEOTIDE SEQUENCE [LARGE SCALE GENOMIC DNA]</scope>
    <source>
        <strain evidence="3">28A</strain>
    </source>
</reference>
<dbReference type="InterPro" id="IPR000182">
    <property type="entry name" value="GNAT_dom"/>
</dbReference>
<dbReference type="AlphaFoldDB" id="R0KGK1"/>
<dbReference type="InterPro" id="IPR052523">
    <property type="entry name" value="Trichothecene_AcTrans"/>
</dbReference>
<protein>
    <recommendedName>
        <fullName evidence="1">N-acetyltransferase domain-containing protein</fullName>
    </recommendedName>
</protein>
<dbReference type="HOGENOM" id="CLU_063930_0_0_1"/>
<proteinExistence type="predicted"/>
<evidence type="ECO:0000313" key="2">
    <source>
        <dbReference type="EMBL" id="EOA87137.1"/>
    </source>
</evidence>
<accession>R0KGK1</accession>
<dbReference type="Gene3D" id="3.40.630.30">
    <property type="match status" value="1"/>
</dbReference>
<gene>
    <name evidence="2" type="ORF">SETTUDRAFT_31440</name>
</gene>
<dbReference type="Proteomes" id="UP000016935">
    <property type="component" value="Unassembled WGS sequence"/>
</dbReference>
<dbReference type="PANTHER" id="PTHR42791:SF1">
    <property type="entry name" value="N-ACETYLTRANSFERASE DOMAIN-CONTAINING PROTEIN"/>
    <property type="match status" value="1"/>
</dbReference>
<sequence>MAKTISAVTPVGCSFAVEPKSASNLRAANIRVHEVPASIKIVKKKAAATVLPPLTEGVRVVTTAEYKQAAACLAEAFNEDDVVRYFVDVPDLAHWSEEQKWGLHVEILEYITYAHILKGLVTTAGNFEAVALWLPPGQNMDDYLTMFRSGMWRLNYRLSAEGKRRFFDEFLPLLHDTMHNTLGDRESEAWYLVYIGTKPSGRGKGHARRLIEHVTKVADREGRPCYLESSNPVNPPIYRKFGFEETRTVNLQRGGRNIPMDIMVREPVTAGEKRAL</sequence>